<dbReference type="InterPro" id="IPR000192">
    <property type="entry name" value="Aminotrans_V_dom"/>
</dbReference>
<accession>A0A818FTX7</accession>
<feature type="compositionally biased region" description="Pro residues" evidence="1">
    <location>
        <begin position="205"/>
        <end position="216"/>
    </location>
</feature>
<evidence type="ECO:0000256" key="1">
    <source>
        <dbReference type="SAM" id="MobiDB-lite"/>
    </source>
</evidence>
<feature type="region of interest" description="Disordered" evidence="1">
    <location>
        <begin position="95"/>
        <end position="123"/>
    </location>
</feature>
<dbReference type="AlphaFoldDB" id="A0A818FTX7"/>
<evidence type="ECO:0000313" key="5">
    <source>
        <dbReference type="Proteomes" id="UP000663869"/>
    </source>
</evidence>
<dbReference type="SUPFAM" id="SSF53383">
    <property type="entry name" value="PLP-dependent transferases"/>
    <property type="match status" value="1"/>
</dbReference>
<feature type="domain" description="Aminotransferase class V" evidence="2">
    <location>
        <begin position="347"/>
        <end position="708"/>
    </location>
</feature>
<organism evidence="3 5">
    <name type="scientific">Rotaria socialis</name>
    <dbReference type="NCBI Taxonomy" id="392032"/>
    <lineage>
        <taxon>Eukaryota</taxon>
        <taxon>Metazoa</taxon>
        <taxon>Spiralia</taxon>
        <taxon>Gnathifera</taxon>
        <taxon>Rotifera</taxon>
        <taxon>Eurotatoria</taxon>
        <taxon>Bdelloidea</taxon>
        <taxon>Philodinida</taxon>
        <taxon>Philodinidae</taxon>
        <taxon>Rotaria</taxon>
    </lineage>
</organism>
<dbReference type="PANTHER" id="PTHR43686">
    <property type="entry name" value="SULFURTRANSFERASE-RELATED"/>
    <property type="match status" value="1"/>
</dbReference>
<dbReference type="InterPro" id="IPR015421">
    <property type="entry name" value="PyrdxlP-dep_Trfase_major"/>
</dbReference>
<dbReference type="Proteomes" id="UP000663869">
    <property type="component" value="Unassembled WGS sequence"/>
</dbReference>
<feature type="compositionally biased region" description="Polar residues" evidence="1">
    <location>
        <begin position="253"/>
        <end position="280"/>
    </location>
</feature>
<feature type="region of interest" description="Disordered" evidence="1">
    <location>
        <begin position="915"/>
        <end position="947"/>
    </location>
</feature>
<dbReference type="EMBL" id="CAJOBQ010000431">
    <property type="protein sequence ID" value="CAF4353569.1"/>
    <property type="molecule type" value="Genomic_DNA"/>
</dbReference>
<comment type="caution">
    <text evidence="3">The sequence shown here is derived from an EMBL/GenBank/DDBJ whole genome shotgun (WGS) entry which is preliminary data.</text>
</comment>
<dbReference type="EMBL" id="CAJNYU010001913">
    <property type="protein sequence ID" value="CAF3479883.1"/>
    <property type="molecule type" value="Genomic_DNA"/>
</dbReference>
<dbReference type="PANTHER" id="PTHR43686:SF1">
    <property type="entry name" value="AMINOTRAN_5 DOMAIN-CONTAINING PROTEIN"/>
    <property type="match status" value="1"/>
</dbReference>
<feature type="compositionally biased region" description="Basic and acidic residues" evidence="1">
    <location>
        <begin position="915"/>
        <end position="930"/>
    </location>
</feature>
<feature type="region of interest" description="Disordered" evidence="1">
    <location>
        <begin position="192"/>
        <end position="280"/>
    </location>
</feature>
<dbReference type="Gene3D" id="3.90.1150.10">
    <property type="entry name" value="Aspartate Aminotransferase, domain 1"/>
    <property type="match status" value="1"/>
</dbReference>
<dbReference type="Proteomes" id="UP000663862">
    <property type="component" value="Unassembled WGS sequence"/>
</dbReference>
<dbReference type="Pfam" id="PF00266">
    <property type="entry name" value="Aminotran_5"/>
    <property type="match status" value="1"/>
</dbReference>
<dbReference type="InterPro" id="IPR015422">
    <property type="entry name" value="PyrdxlP-dep_Trfase_small"/>
</dbReference>
<feature type="compositionally biased region" description="Low complexity" evidence="1">
    <location>
        <begin position="95"/>
        <end position="113"/>
    </location>
</feature>
<proteinExistence type="predicted"/>
<name>A0A818FTX7_9BILA</name>
<gene>
    <name evidence="3" type="ORF">FME351_LOCUS15418</name>
    <name evidence="4" type="ORF">TSG867_LOCUS9718</name>
</gene>
<evidence type="ECO:0000313" key="4">
    <source>
        <dbReference type="EMBL" id="CAF4353569.1"/>
    </source>
</evidence>
<evidence type="ECO:0000313" key="3">
    <source>
        <dbReference type="EMBL" id="CAF3479883.1"/>
    </source>
</evidence>
<protein>
    <recommendedName>
        <fullName evidence="2">Aminotransferase class V domain-containing protein</fullName>
    </recommendedName>
</protein>
<reference evidence="3" key="1">
    <citation type="submission" date="2021-02" db="EMBL/GenBank/DDBJ databases">
        <authorList>
            <person name="Nowell W R."/>
        </authorList>
    </citation>
    <scope>NUCLEOTIDE SEQUENCE</scope>
</reference>
<sequence>MYSYTPTQLFSMHPHQYPLHQAVYIQQQQDANLLYHQYNQLNSIQAAYSTPALTSLAYTQQAMNQSQQQQQQQQQQQLYRTDQLVPLSSAQMPTPIQQQIQQQVQQQMQQQIPRSSPVTMRPLSSSDAWIPNNSMPQNQDIIRSLTHAFSQQMVNVSPYNQRTNSISSNSSALPLSASYESPASTLYHLQNQNQNQQQSVLPQPQHQPPTASPPTPEDYTRRQRLHSGSSCYESDSADISSDDEDEFGWRPTGSKTFRTISSMTKSRSNSAGRSDPSTTEIYSNDIYQKSNSTNNNSGIFPSINKMYRSSSKNNNGTSRPKLVQYIDDNIIGKDYIFNGPWGLRRMIYCDYTASGRPLEFIEDYLRNYVLPLYGNTHSETSLCAQQATRFREEARNIIKKSVNATEDDVLLFTGTGSTGAVHTLVSNFNFNDVNSRKNAVVMVSAFEHHSNILPWTETGVEVIRIPTTQQGILDLSVLKAKLQHYSNLKKLIICSLNAASNITGIYTDVDTVSTLVHSYSGLMFWDYATAAPYMKIDMNSSATAYKDAVFISTHKFLGGPGTPGILIAKKNLFSLKPPKSCGGGTVNFVTRTCREYNYDIEIREEGGTPDIIGCIKAGLVFQLKDSIDSSYIQAREEELVKRFYRRFKKNETLVLLGSQTAARLPIFSFSIYIPGVCKYLHQNLVCLLFNDLFGIQVRSGCACAGPYALDLLNINDAKTDTYCLFMTENTNARGNEGIVRTMMMKPGFTRLNLPYFSTDEEIDYIFNAIEFIAAHGWKFLPLYTYDPTTASWSHRNDFQLAQSSLEDISYKSGKMQYYGKKVDLSSTRGEKHFPDPLREARLLAGNAVKYALEVVDYTSDPPLNIPDKYQHMVWFAVPIDIALMLLKKKETGQEPQCDVNSIPFIPDEAKKKILDSMKTKSIENTRDASANRKKHNAKRDPTTSQTR</sequence>
<feature type="compositionally biased region" description="Low complexity" evidence="1">
    <location>
        <begin position="192"/>
        <end position="204"/>
    </location>
</feature>
<dbReference type="InterPro" id="IPR015424">
    <property type="entry name" value="PyrdxlP-dep_Trfase"/>
</dbReference>
<feature type="compositionally biased region" description="Polar residues" evidence="1">
    <location>
        <begin position="114"/>
        <end position="123"/>
    </location>
</feature>
<evidence type="ECO:0000259" key="2">
    <source>
        <dbReference type="Pfam" id="PF00266"/>
    </source>
</evidence>
<dbReference type="Gene3D" id="3.40.640.10">
    <property type="entry name" value="Type I PLP-dependent aspartate aminotransferase-like (Major domain)"/>
    <property type="match status" value="1"/>
</dbReference>